<dbReference type="PATRIC" id="fig|997761.3.peg.4290"/>
<evidence type="ECO:0000313" key="3">
    <source>
        <dbReference type="EMBL" id="AFH63300.1"/>
    </source>
</evidence>
<dbReference type="SMART" id="SM00506">
    <property type="entry name" value="A1pp"/>
    <property type="match status" value="1"/>
</dbReference>
<dbReference type="PROSITE" id="PS51154">
    <property type="entry name" value="MACRO"/>
    <property type="match status" value="1"/>
</dbReference>
<sequence>MAVKIIEGDLLLASEDILGHQVNCRGVMGSGVAKGIRARFPEAYTAYQSKCAGERSGTLLGQCQIVQSKGGKYIANLFGQDGFGAGGKYTQEDKLKQALMELREFARSNGLSAALPYRIGSDRGGADWQVVYGIIEEVFKEDEVTLYKLRA</sequence>
<proteinExistence type="predicted"/>
<protein>
    <submittedName>
        <fullName evidence="3">Appr-1-p processing protein</fullName>
    </submittedName>
</protein>
<dbReference type="InterPro" id="IPR050892">
    <property type="entry name" value="ADP-ribose_metab_enzymes"/>
</dbReference>
<dbReference type="AlphaFoldDB" id="I0BLQ3"/>
<dbReference type="RefSeq" id="WP_014651584.1">
    <property type="nucleotide sequence ID" value="NC_017672.3"/>
</dbReference>
<dbReference type="Gene3D" id="3.40.220.10">
    <property type="entry name" value="Leucine Aminopeptidase, subunit E, domain 1"/>
    <property type="match status" value="1"/>
</dbReference>
<dbReference type="InterPro" id="IPR002589">
    <property type="entry name" value="Macro_dom"/>
</dbReference>
<organism evidence="3 4">
    <name type="scientific">Paenibacillus mucilaginosus K02</name>
    <dbReference type="NCBI Taxonomy" id="997761"/>
    <lineage>
        <taxon>Bacteria</taxon>
        <taxon>Bacillati</taxon>
        <taxon>Bacillota</taxon>
        <taxon>Bacilli</taxon>
        <taxon>Bacillales</taxon>
        <taxon>Paenibacillaceae</taxon>
        <taxon>Paenibacillus</taxon>
    </lineage>
</organism>
<dbReference type="SUPFAM" id="SSF52949">
    <property type="entry name" value="Macro domain-like"/>
    <property type="match status" value="1"/>
</dbReference>
<comment type="catalytic activity">
    <reaction evidence="1">
        <text>an N-(ADP-alpha-D-ribosyl)-thymidine in DNA + H2O = a thymidine in DNA + ADP-D-ribose</text>
        <dbReference type="Rhea" id="RHEA:71655"/>
        <dbReference type="Rhea" id="RHEA-COMP:13556"/>
        <dbReference type="Rhea" id="RHEA-COMP:18051"/>
        <dbReference type="ChEBI" id="CHEBI:15377"/>
        <dbReference type="ChEBI" id="CHEBI:57967"/>
        <dbReference type="ChEBI" id="CHEBI:137386"/>
        <dbReference type="ChEBI" id="CHEBI:191199"/>
    </reaction>
    <physiologicalReaction direction="left-to-right" evidence="1">
        <dbReference type="Rhea" id="RHEA:71656"/>
    </physiologicalReaction>
</comment>
<dbReference type="GO" id="GO:0140291">
    <property type="term" value="P:peptidyl-glutamate ADP-deribosylation"/>
    <property type="evidence" value="ECO:0007669"/>
    <property type="project" value="TreeGrafter"/>
</dbReference>
<dbReference type="KEGG" id="pmw:B2K_21820"/>
<feature type="domain" description="Macro" evidence="2">
    <location>
        <begin position="1"/>
        <end position="151"/>
    </location>
</feature>
<dbReference type="EMBL" id="CP003422">
    <property type="protein sequence ID" value="AFH63300.1"/>
    <property type="molecule type" value="Genomic_DNA"/>
</dbReference>
<dbReference type="PANTHER" id="PTHR12521">
    <property type="entry name" value="PROTEIN C6ORF130"/>
    <property type="match status" value="1"/>
</dbReference>
<evidence type="ECO:0000259" key="2">
    <source>
        <dbReference type="PROSITE" id="PS51154"/>
    </source>
</evidence>
<evidence type="ECO:0000313" key="4">
    <source>
        <dbReference type="Proteomes" id="UP000007392"/>
    </source>
</evidence>
<evidence type="ECO:0000256" key="1">
    <source>
        <dbReference type="ARBA" id="ARBA00035885"/>
    </source>
</evidence>
<gene>
    <name evidence="3" type="ORF">B2K_21820</name>
</gene>
<dbReference type="Proteomes" id="UP000007392">
    <property type="component" value="Chromosome"/>
</dbReference>
<dbReference type="HOGENOM" id="CLU_054419_3_1_9"/>
<accession>I0BLQ3</accession>
<reference evidence="3 4" key="1">
    <citation type="submission" date="2013-06" db="EMBL/GenBank/DDBJ databases">
        <title>Complete genome sequence of Paenibacillus mucilaginosus K02.</title>
        <authorList>
            <person name="Xiao B."/>
            <person name="Sun L."/>
            <person name="Xiao L."/>
            <person name="Lian B."/>
        </authorList>
    </citation>
    <scope>NUCLEOTIDE SEQUENCE [LARGE SCALE GENOMIC DNA]</scope>
    <source>
        <strain evidence="3 4">K02</strain>
    </source>
</reference>
<name>I0BLQ3_9BACL</name>
<dbReference type="OrthoDB" id="9780211at2"/>
<dbReference type="Pfam" id="PF01661">
    <property type="entry name" value="Macro"/>
    <property type="match status" value="1"/>
</dbReference>
<dbReference type="PANTHER" id="PTHR12521:SF0">
    <property type="entry name" value="ADP-RIBOSE GLYCOHYDROLASE OARD1"/>
    <property type="match status" value="1"/>
</dbReference>
<dbReference type="InterPro" id="IPR043472">
    <property type="entry name" value="Macro_dom-like"/>
</dbReference>